<dbReference type="PANTHER" id="PTHR18968:SF166">
    <property type="entry name" value="2-HYDROXYACYL-COA LYASE 2"/>
    <property type="match status" value="1"/>
</dbReference>
<feature type="domain" description="Thiamine pyrophosphate enzyme N-terminal TPP-binding" evidence="24">
    <location>
        <begin position="64"/>
        <end position="179"/>
    </location>
</feature>
<evidence type="ECO:0000256" key="15">
    <source>
        <dbReference type="ARBA" id="ARBA00023239"/>
    </source>
</evidence>
<dbReference type="SUPFAM" id="SSF52467">
    <property type="entry name" value="DHS-like NAD/FAD-binding domain"/>
    <property type="match status" value="1"/>
</dbReference>
<gene>
    <name evidence="25" type="primary">ILVBL</name>
</gene>
<evidence type="ECO:0000256" key="10">
    <source>
        <dbReference type="ARBA" id="ARBA00022842"/>
    </source>
</evidence>
<evidence type="ECO:0000256" key="20">
    <source>
        <dbReference type="RuleBase" id="RU362132"/>
    </source>
</evidence>
<evidence type="ECO:0000256" key="12">
    <source>
        <dbReference type="ARBA" id="ARBA00023052"/>
    </source>
</evidence>
<dbReference type="FunFam" id="3.40.50.970:FF:000048">
    <property type="entry name" value="IlvB (bacterial acetolactate synthase)-like"/>
    <property type="match status" value="1"/>
</dbReference>
<evidence type="ECO:0000256" key="13">
    <source>
        <dbReference type="ARBA" id="ARBA00023098"/>
    </source>
</evidence>
<evidence type="ECO:0000256" key="16">
    <source>
        <dbReference type="ARBA" id="ARBA00030510"/>
    </source>
</evidence>
<keyword evidence="15" id="KW-0456">Lyase</keyword>
<dbReference type="GO" id="GO:0000287">
    <property type="term" value="F:magnesium ion binding"/>
    <property type="evidence" value="ECO:0007669"/>
    <property type="project" value="InterPro"/>
</dbReference>
<feature type="domain" description="Thiamine pyrophosphate enzyme TPP-binding" evidence="23">
    <location>
        <begin position="478"/>
        <end position="627"/>
    </location>
</feature>
<dbReference type="GeneTree" id="ENSGT00940000158035"/>
<evidence type="ECO:0000256" key="9">
    <source>
        <dbReference type="ARBA" id="ARBA00022832"/>
    </source>
</evidence>
<evidence type="ECO:0000256" key="19">
    <source>
        <dbReference type="ARBA" id="ARBA00048767"/>
    </source>
</evidence>
<keyword evidence="6 21" id="KW-0812">Transmembrane</keyword>
<evidence type="ECO:0000313" key="25">
    <source>
        <dbReference type="Ensembl" id="ENSPNAP00000027946.1"/>
    </source>
</evidence>
<dbReference type="InterPro" id="IPR029061">
    <property type="entry name" value="THDP-binding"/>
</dbReference>
<dbReference type="GO" id="GO:0009097">
    <property type="term" value="P:isoleucine biosynthetic process"/>
    <property type="evidence" value="ECO:0007669"/>
    <property type="project" value="TreeGrafter"/>
</dbReference>
<keyword evidence="12 20" id="KW-0786">Thiamine pyrophosphate</keyword>
<dbReference type="GO" id="GO:0006631">
    <property type="term" value="P:fatty acid metabolic process"/>
    <property type="evidence" value="ECO:0007669"/>
    <property type="project" value="UniProtKB-KW"/>
</dbReference>
<dbReference type="GO" id="GO:0005948">
    <property type="term" value="C:acetolactate synthase complex"/>
    <property type="evidence" value="ECO:0007669"/>
    <property type="project" value="TreeGrafter"/>
</dbReference>
<feature type="domain" description="Thiamine pyrophosphate enzyme central" evidence="22">
    <location>
        <begin position="284"/>
        <end position="415"/>
    </location>
</feature>
<name>A0A3B4DY13_PYGNA</name>
<dbReference type="OrthoDB" id="16262at2759"/>
<evidence type="ECO:0000256" key="1">
    <source>
        <dbReference type="ARBA" id="ARBA00001946"/>
    </source>
</evidence>
<keyword evidence="10" id="KW-0460">Magnesium</keyword>
<evidence type="ECO:0000256" key="8">
    <source>
        <dbReference type="ARBA" id="ARBA00022824"/>
    </source>
</evidence>
<dbReference type="FunFam" id="3.40.50.1220:FF:000021">
    <property type="entry name" value="IlvB (bacterial acetolactate synthase)-like"/>
    <property type="match status" value="1"/>
</dbReference>
<evidence type="ECO:0000256" key="21">
    <source>
        <dbReference type="SAM" id="Phobius"/>
    </source>
</evidence>
<feature type="transmembrane region" description="Helical" evidence="21">
    <location>
        <begin position="21"/>
        <end position="45"/>
    </location>
</feature>
<dbReference type="STRING" id="42514.ENSPNAP00000027946"/>
<evidence type="ECO:0000256" key="3">
    <source>
        <dbReference type="ARBA" id="ARBA00004389"/>
    </source>
</evidence>
<dbReference type="InterPro" id="IPR011766">
    <property type="entry name" value="TPP_enzyme_TPP-bd"/>
</dbReference>
<dbReference type="Gene3D" id="3.40.50.1220">
    <property type="entry name" value="TPP-binding domain"/>
    <property type="match status" value="1"/>
</dbReference>
<evidence type="ECO:0000256" key="14">
    <source>
        <dbReference type="ARBA" id="ARBA00023136"/>
    </source>
</evidence>
<comment type="similarity">
    <text evidence="4 20">Belongs to the TPP enzyme family.</text>
</comment>
<keyword evidence="8" id="KW-0256">Endoplasmic reticulum</keyword>
<dbReference type="PROSITE" id="PS00187">
    <property type="entry name" value="TPP_ENZYMES"/>
    <property type="match status" value="1"/>
</dbReference>
<evidence type="ECO:0000256" key="11">
    <source>
        <dbReference type="ARBA" id="ARBA00022989"/>
    </source>
</evidence>
<dbReference type="InterPro" id="IPR045229">
    <property type="entry name" value="TPP_enz"/>
</dbReference>
<accession>A0A3B4DY13</accession>
<dbReference type="Proteomes" id="UP001501920">
    <property type="component" value="Chromosome 7"/>
</dbReference>
<evidence type="ECO:0000259" key="24">
    <source>
        <dbReference type="Pfam" id="PF02776"/>
    </source>
</evidence>
<dbReference type="CTD" id="216136"/>
<dbReference type="Pfam" id="PF02775">
    <property type="entry name" value="TPP_enzyme_C"/>
    <property type="match status" value="1"/>
</dbReference>
<dbReference type="RefSeq" id="XP_017578928.1">
    <property type="nucleotide sequence ID" value="XM_017723439.2"/>
</dbReference>
<evidence type="ECO:0000256" key="7">
    <source>
        <dbReference type="ARBA" id="ARBA00022723"/>
    </source>
</evidence>
<reference evidence="25" key="3">
    <citation type="submission" date="2025-09" db="UniProtKB">
        <authorList>
            <consortium name="Ensembl"/>
        </authorList>
    </citation>
    <scope>IDENTIFICATION</scope>
</reference>
<dbReference type="CDD" id="cd07035">
    <property type="entry name" value="TPP_PYR_POX_like"/>
    <property type="match status" value="1"/>
</dbReference>
<dbReference type="Pfam" id="PF00205">
    <property type="entry name" value="TPP_enzyme_M"/>
    <property type="match status" value="1"/>
</dbReference>
<dbReference type="Ensembl" id="ENSPNAT00000001245.2">
    <property type="protein sequence ID" value="ENSPNAP00000027946.1"/>
    <property type="gene ID" value="ENSPNAG00000013516.2"/>
</dbReference>
<sequence length="643" mass="69736">MGDKVTVKKLNQSSLVRHCYLQMDLGTVLCCSLGAAFGGVLYASYKLGLLYRLFHKAETKSSRHGGESVAEVLRDHGIKFVFTLVGGHISPILVACEKLGIRIVDTRHEATAVFAADAVARLSGTVGVAAVTAGPGLTNTVTAVKNAQMAESPLLLIGGAAATLLQGRGALQDIDQLSLFKPLCKFCASVRSVRKIVPTLRKALAIAQSGTPGPVFIEFPIDTLYPYHVVEKEFSPKGTPKGIMGKITAWYLHNHLTNLFAGAWEVRDISPLPVHVPQATDQQVQRCVELVSRAKKPLILLGSQATLPPTSADDIRKALESLGIPCFLGGMSRGMLGKDSPLHIRQNRRDALKEADLLLLAGTVCDFRLSYGRVLNRRSKIIAVNRDKTQLLKNSDIFWKPTVAIQGDVGSFLLRLSKGLAGHKFPEDWPQNLKDGDRVKEKANRAKAEEKTERHLNPLKVLHHVDELMSEDSIIVADGGDFVGSAAYILKPRGPLRWLDPGAFGTLGVGGGFALGAKLCRPDSEVWIVYGDGSLGYTVAEFDTFTRHKTPVIALVGNDACWSQISREQVPLLGSNVACDLAFTDYHIVADGYGGKGHLIGREDESQFEEIVKQAQRECREGKAVLLNVLIGKTNFRDGSISV</sequence>
<dbReference type="GO" id="GO:0005789">
    <property type="term" value="C:endoplasmic reticulum membrane"/>
    <property type="evidence" value="ECO:0007669"/>
    <property type="project" value="UniProtKB-SubCell"/>
</dbReference>
<dbReference type="InterPro" id="IPR000399">
    <property type="entry name" value="TPP-bd_CS"/>
</dbReference>
<keyword evidence="26" id="KW-1185">Reference proteome</keyword>
<comment type="catalytic activity">
    <reaction evidence="19">
        <text>(2R)-hydroxyhexadecanoyl-CoA = pentadecanal + formyl-CoA</text>
        <dbReference type="Rhea" id="RHEA:55212"/>
        <dbReference type="ChEBI" id="CHEBI:17302"/>
        <dbReference type="ChEBI" id="CHEBI:57376"/>
        <dbReference type="ChEBI" id="CHEBI:138654"/>
    </reaction>
    <physiologicalReaction direction="left-to-right" evidence="19">
        <dbReference type="Rhea" id="RHEA:55213"/>
    </physiologicalReaction>
</comment>
<comment type="cofactor">
    <cofactor evidence="2">
        <name>thiamine diphosphate</name>
        <dbReference type="ChEBI" id="CHEBI:58937"/>
    </cofactor>
</comment>
<evidence type="ECO:0000256" key="6">
    <source>
        <dbReference type="ARBA" id="ARBA00022692"/>
    </source>
</evidence>
<dbReference type="Gene3D" id="3.40.50.970">
    <property type="match status" value="2"/>
</dbReference>
<dbReference type="GO" id="GO:0048701">
    <property type="term" value="P:embryonic cranial skeleton morphogenesis"/>
    <property type="evidence" value="ECO:0007669"/>
    <property type="project" value="Ensembl"/>
</dbReference>
<evidence type="ECO:0000256" key="17">
    <source>
        <dbReference type="ARBA" id="ARBA00032551"/>
    </source>
</evidence>
<dbReference type="InterPro" id="IPR012001">
    <property type="entry name" value="Thiamin_PyroP_enz_TPP-bd_dom"/>
</dbReference>
<evidence type="ECO:0000256" key="18">
    <source>
        <dbReference type="ARBA" id="ARBA00048738"/>
    </source>
</evidence>
<dbReference type="InterPro" id="IPR012000">
    <property type="entry name" value="Thiamin_PyroP_enz_cen_dom"/>
</dbReference>
<dbReference type="GeneID" id="108443048"/>
<reference evidence="25 26" key="1">
    <citation type="submission" date="2020-10" db="EMBL/GenBank/DDBJ databases">
        <title>Pygocentrus nattereri (red-bellied piranha) genome, fPygNat1, primary haplotype.</title>
        <authorList>
            <person name="Myers G."/>
            <person name="Meyer A."/>
            <person name="Karagic N."/>
            <person name="Pippel M."/>
            <person name="Winkler S."/>
            <person name="Tracey A."/>
            <person name="Wood J."/>
            <person name="Formenti G."/>
            <person name="Howe K."/>
            <person name="Fedrigo O."/>
            <person name="Jarvis E.D."/>
        </authorList>
    </citation>
    <scope>NUCLEOTIDE SEQUENCE [LARGE SCALE GENOMIC DNA]</scope>
</reference>
<evidence type="ECO:0000259" key="23">
    <source>
        <dbReference type="Pfam" id="PF02775"/>
    </source>
</evidence>
<dbReference type="CDD" id="cd02004">
    <property type="entry name" value="TPP_BZL_OCoD_HPCL"/>
    <property type="match status" value="1"/>
</dbReference>
<evidence type="ECO:0000256" key="2">
    <source>
        <dbReference type="ARBA" id="ARBA00001964"/>
    </source>
</evidence>
<dbReference type="InterPro" id="IPR029035">
    <property type="entry name" value="DHS-like_NAD/FAD-binding_dom"/>
</dbReference>
<keyword evidence="14 21" id="KW-0472">Membrane</keyword>
<dbReference type="AlphaFoldDB" id="A0A3B4DY13"/>
<dbReference type="GO" id="GO:0009099">
    <property type="term" value="P:L-valine biosynthetic process"/>
    <property type="evidence" value="ECO:0007669"/>
    <property type="project" value="TreeGrafter"/>
</dbReference>
<dbReference type="GO" id="GO:0016829">
    <property type="term" value="F:lyase activity"/>
    <property type="evidence" value="ECO:0007669"/>
    <property type="project" value="UniProtKB-KW"/>
</dbReference>
<keyword evidence="7" id="KW-0479">Metal-binding</keyword>
<evidence type="ECO:0000313" key="26">
    <source>
        <dbReference type="Proteomes" id="UP001501920"/>
    </source>
</evidence>
<organism evidence="25 26">
    <name type="scientific">Pygocentrus nattereri</name>
    <name type="common">Red-bellied piranha</name>
    <dbReference type="NCBI Taxonomy" id="42514"/>
    <lineage>
        <taxon>Eukaryota</taxon>
        <taxon>Metazoa</taxon>
        <taxon>Chordata</taxon>
        <taxon>Craniata</taxon>
        <taxon>Vertebrata</taxon>
        <taxon>Euteleostomi</taxon>
        <taxon>Actinopterygii</taxon>
        <taxon>Neopterygii</taxon>
        <taxon>Teleostei</taxon>
        <taxon>Ostariophysi</taxon>
        <taxon>Characiformes</taxon>
        <taxon>Characoidei</taxon>
        <taxon>Pygocentrus</taxon>
    </lineage>
</organism>
<dbReference type="Pfam" id="PF02776">
    <property type="entry name" value="TPP_enzyme_N"/>
    <property type="match status" value="1"/>
</dbReference>
<dbReference type="GO" id="GO:0003984">
    <property type="term" value="F:acetolactate synthase activity"/>
    <property type="evidence" value="ECO:0007669"/>
    <property type="project" value="TreeGrafter"/>
</dbReference>
<dbReference type="SUPFAM" id="SSF52518">
    <property type="entry name" value="Thiamin diphosphate-binding fold (THDP-binding)"/>
    <property type="match status" value="2"/>
</dbReference>
<reference evidence="25" key="2">
    <citation type="submission" date="2025-08" db="UniProtKB">
        <authorList>
            <consortium name="Ensembl"/>
        </authorList>
    </citation>
    <scope>IDENTIFICATION</scope>
</reference>
<evidence type="ECO:0000256" key="5">
    <source>
        <dbReference type="ARBA" id="ARBA00018936"/>
    </source>
</evidence>
<evidence type="ECO:0000259" key="22">
    <source>
        <dbReference type="Pfam" id="PF00205"/>
    </source>
</evidence>
<comment type="cofactor">
    <cofactor evidence="1">
        <name>Mg(2+)</name>
        <dbReference type="ChEBI" id="CHEBI:18420"/>
    </cofactor>
</comment>
<dbReference type="GO" id="GO:0050660">
    <property type="term" value="F:flavin adenine dinucleotide binding"/>
    <property type="evidence" value="ECO:0007669"/>
    <property type="project" value="TreeGrafter"/>
</dbReference>
<proteinExistence type="inferred from homology"/>
<keyword evidence="11 21" id="KW-1133">Transmembrane helix</keyword>
<dbReference type="GO" id="GO:0030976">
    <property type="term" value="F:thiamine pyrophosphate binding"/>
    <property type="evidence" value="ECO:0007669"/>
    <property type="project" value="InterPro"/>
</dbReference>
<evidence type="ECO:0000256" key="4">
    <source>
        <dbReference type="ARBA" id="ARBA00007812"/>
    </source>
</evidence>
<keyword evidence="9" id="KW-0276">Fatty acid metabolism</keyword>
<comment type="subcellular location">
    <subcellularLocation>
        <location evidence="3">Endoplasmic reticulum membrane</location>
        <topology evidence="3">Single-pass membrane protein</topology>
    </subcellularLocation>
</comment>
<protein>
    <recommendedName>
        <fullName evidence="5">2-hydroxyacyl-CoA lyase 2</fullName>
    </recommendedName>
    <alternativeName>
        <fullName evidence="17">Acetolactate synthase-like protein</fullName>
    </alternativeName>
    <alternativeName>
        <fullName evidence="16">IlvB-like protein</fullName>
    </alternativeName>
</protein>
<keyword evidence="13" id="KW-0443">Lipid metabolism</keyword>
<dbReference type="PANTHER" id="PTHR18968">
    <property type="entry name" value="THIAMINE PYROPHOSPHATE ENZYMES"/>
    <property type="match status" value="1"/>
</dbReference>
<dbReference type="OMA" id="QETDMIG"/>
<comment type="catalytic activity">
    <reaction evidence="18">
        <text>2-hydroxyoctadecanoyl-CoA = heptadecanal + formyl-CoA</text>
        <dbReference type="Rhea" id="RHEA:55196"/>
        <dbReference type="ChEBI" id="CHEBI:57376"/>
        <dbReference type="ChEBI" id="CHEBI:74116"/>
        <dbReference type="ChEBI" id="CHEBI:138631"/>
    </reaction>
    <physiologicalReaction direction="left-to-right" evidence="18">
        <dbReference type="Rhea" id="RHEA:55197"/>
    </physiologicalReaction>
</comment>